<dbReference type="InterPro" id="IPR028098">
    <property type="entry name" value="Glyco_trans_4-like_N"/>
</dbReference>
<dbReference type="EMBL" id="RKLU01000005">
    <property type="protein sequence ID" value="TQQ79354.1"/>
    <property type="molecule type" value="Genomic_DNA"/>
</dbReference>
<evidence type="ECO:0000313" key="3">
    <source>
        <dbReference type="EMBL" id="TQQ79354.1"/>
    </source>
</evidence>
<dbReference type="Gene3D" id="3.40.50.2000">
    <property type="entry name" value="Glycogen Phosphorylase B"/>
    <property type="match status" value="2"/>
</dbReference>
<dbReference type="Pfam" id="PF00534">
    <property type="entry name" value="Glycos_transf_1"/>
    <property type="match status" value="1"/>
</dbReference>
<dbReference type="PANTHER" id="PTHR12526">
    <property type="entry name" value="GLYCOSYLTRANSFERASE"/>
    <property type="match status" value="1"/>
</dbReference>
<dbReference type="SUPFAM" id="SSF53756">
    <property type="entry name" value="UDP-Glycosyltransferase/glycogen phosphorylase"/>
    <property type="match status" value="1"/>
</dbReference>
<name>A0A8J8P8F9_9EURY</name>
<keyword evidence="4" id="KW-1185">Reference proteome</keyword>
<reference evidence="3" key="1">
    <citation type="submission" date="2019-02" db="EMBL/GenBank/DDBJ databases">
        <title>Halonotius sp. a new haloarchaeum isolated from saline soil.</title>
        <authorList>
            <person name="Duran-Viseras A."/>
            <person name="Sanchez-Porro C."/>
            <person name="Ventosa A."/>
        </authorList>
    </citation>
    <scope>NUCLEOTIDE SEQUENCE</scope>
    <source>
        <strain evidence="3">F15B</strain>
    </source>
</reference>
<dbReference type="AlphaFoldDB" id="A0A8J8P8F9"/>
<feature type="domain" description="Glycosyl transferase family 1" evidence="1">
    <location>
        <begin position="199"/>
        <end position="274"/>
    </location>
</feature>
<dbReference type="Pfam" id="PF13439">
    <property type="entry name" value="Glyco_transf_4"/>
    <property type="match status" value="1"/>
</dbReference>
<proteinExistence type="predicted"/>
<evidence type="ECO:0000313" key="4">
    <source>
        <dbReference type="Proteomes" id="UP000705823"/>
    </source>
</evidence>
<accession>A0A8J8P8F9</accession>
<protein>
    <submittedName>
        <fullName evidence="3">Glycosyltransferase</fullName>
    </submittedName>
</protein>
<feature type="domain" description="Glycosyltransferase subfamily 4-like N-terminal" evidence="2">
    <location>
        <begin position="18"/>
        <end position="137"/>
    </location>
</feature>
<organism evidence="3 4">
    <name type="scientific">Halonotius terrestris</name>
    <dbReference type="NCBI Taxonomy" id="2487750"/>
    <lineage>
        <taxon>Archaea</taxon>
        <taxon>Methanobacteriati</taxon>
        <taxon>Methanobacteriota</taxon>
        <taxon>Stenosarchaea group</taxon>
        <taxon>Halobacteria</taxon>
        <taxon>Halobacteriales</taxon>
        <taxon>Haloferacaceae</taxon>
        <taxon>Halonotius</taxon>
    </lineage>
</organism>
<dbReference type="Proteomes" id="UP000705823">
    <property type="component" value="Unassembled WGS sequence"/>
</dbReference>
<evidence type="ECO:0000259" key="2">
    <source>
        <dbReference type="Pfam" id="PF13439"/>
    </source>
</evidence>
<dbReference type="OrthoDB" id="193395at2157"/>
<comment type="caution">
    <text evidence="3">The sequence shown here is derived from an EMBL/GenBank/DDBJ whole genome shotgun (WGS) entry which is preliminary data.</text>
</comment>
<evidence type="ECO:0000259" key="1">
    <source>
        <dbReference type="Pfam" id="PF00534"/>
    </source>
</evidence>
<sequence length="306" mass="33802">MRVLSLVTYPRPFYDEEVTALRERGVTVDVVAVPGLDSADESRSAVDYLRFYRTVLGTARADYDLVHANYGLTVPFALAQPHRPVVASLWGSDVMGSLDWVAKRSAGHCAERIVMSEEMRRELGHDAHIIPHGIDFETFQPMEQAAAREAVGWDTDGTYVLFPYDPSRPVKDYPRAERIVADVQADSDESITLKPVYGVDHEMVPQYMNAADALLLTSKHEGFPNAIKEAMACNLPVVTTDVGGLRERLGPVENSYVCESDIDLSARLADVLASGRRSDGRVHAVDLSVAATTDRILDVYQQALDH</sequence>
<gene>
    <name evidence="3" type="ORF">EGH24_11970</name>
</gene>
<dbReference type="InterPro" id="IPR001296">
    <property type="entry name" value="Glyco_trans_1"/>
</dbReference>